<dbReference type="CDD" id="cd00564">
    <property type="entry name" value="TMP_TenI"/>
    <property type="match status" value="1"/>
</dbReference>
<keyword evidence="7 17" id="KW-0378">Hydrolase</keyword>
<dbReference type="EMBL" id="JBIWXY010000003">
    <property type="protein sequence ID" value="MFJ5447094.1"/>
    <property type="molecule type" value="Genomic_DNA"/>
</dbReference>
<evidence type="ECO:0000256" key="16">
    <source>
        <dbReference type="ARBA" id="ARBA00042798"/>
    </source>
</evidence>
<comment type="catalytic activity">
    <reaction evidence="10">
        <text>8-oxo-dGTP + H2O = 8-oxo-dGMP + diphosphate + H(+)</text>
        <dbReference type="Rhea" id="RHEA:31575"/>
        <dbReference type="ChEBI" id="CHEBI:15377"/>
        <dbReference type="ChEBI" id="CHEBI:15378"/>
        <dbReference type="ChEBI" id="CHEBI:33019"/>
        <dbReference type="ChEBI" id="CHEBI:63224"/>
        <dbReference type="ChEBI" id="CHEBI:77896"/>
        <dbReference type="EC" id="3.6.1.55"/>
    </reaction>
</comment>
<comment type="similarity">
    <text evidence="2 17">Belongs to the Nudix hydrolase family.</text>
</comment>
<evidence type="ECO:0000256" key="3">
    <source>
        <dbReference type="ARBA" id="ARBA00022457"/>
    </source>
</evidence>
<evidence type="ECO:0000313" key="19">
    <source>
        <dbReference type="EMBL" id="MFJ5447094.1"/>
    </source>
</evidence>
<evidence type="ECO:0000256" key="10">
    <source>
        <dbReference type="ARBA" id="ARBA00035861"/>
    </source>
</evidence>
<evidence type="ECO:0000256" key="12">
    <source>
        <dbReference type="ARBA" id="ARBA00038905"/>
    </source>
</evidence>
<evidence type="ECO:0000256" key="2">
    <source>
        <dbReference type="ARBA" id="ARBA00005582"/>
    </source>
</evidence>
<dbReference type="InterPro" id="IPR020084">
    <property type="entry name" value="NUDIX_hydrolase_CS"/>
</dbReference>
<dbReference type="PANTHER" id="PTHR47707:SF1">
    <property type="entry name" value="NUDIX HYDROLASE FAMILY PROTEIN"/>
    <property type="match status" value="1"/>
</dbReference>
<dbReference type="EC" id="3.6.1.55" evidence="12"/>
<dbReference type="PROSITE" id="PS51462">
    <property type="entry name" value="NUDIX"/>
    <property type="match status" value="1"/>
</dbReference>
<evidence type="ECO:0000256" key="11">
    <source>
        <dbReference type="ARBA" id="ARBA00036904"/>
    </source>
</evidence>
<evidence type="ECO:0000313" key="20">
    <source>
        <dbReference type="Proteomes" id="UP001617669"/>
    </source>
</evidence>
<evidence type="ECO:0000256" key="15">
    <source>
        <dbReference type="ARBA" id="ARBA00041979"/>
    </source>
</evidence>
<evidence type="ECO:0000256" key="9">
    <source>
        <dbReference type="ARBA" id="ARBA00023204"/>
    </source>
</evidence>
<evidence type="ECO:0000256" key="7">
    <source>
        <dbReference type="ARBA" id="ARBA00022801"/>
    </source>
</evidence>
<comment type="catalytic activity">
    <reaction evidence="11">
        <text>8-oxo-GTP + H2O = 8-oxo-GMP + diphosphate + H(+)</text>
        <dbReference type="Rhea" id="RHEA:67616"/>
        <dbReference type="ChEBI" id="CHEBI:15377"/>
        <dbReference type="ChEBI" id="CHEBI:15378"/>
        <dbReference type="ChEBI" id="CHEBI:33019"/>
        <dbReference type="ChEBI" id="CHEBI:143553"/>
        <dbReference type="ChEBI" id="CHEBI:145694"/>
    </reaction>
</comment>
<evidence type="ECO:0000256" key="4">
    <source>
        <dbReference type="ARBA" id="ARBA00022705"/>
    </source>
</evidence>
<evidence type="ECO:0000256" key="14">
    <source>
        <dbReference type="ARBA" id="ARBA00041592"/>
    </source>
</evidence>
<dbReference type="InterPro" id="IPR036206">
    <property type="entry name" value="ThiamineP_synth_sf"/>
</dbReference>
<dbReference type="InterPro" id="IPR047127">
    <property type="entry name" value="MutT-like"/>
</dbReference>
<accession>A0ABW8GP99</accession>
<dbReference type="InterPro" id="IPR022998">
    <property type="entry name" value="ThiamineP_synth_TenI"/>
</dbReference>
<dbReference type="Gene3D" id="3.90.79.10">
    <property type="entry name" value="Nucleoside Triphosphate Pyrophosphohydrolase"/>
    <property type="match status" value="1"/>
</dbReference>
<dbReference type="CDD" id="cd03425">
    <property type="entry name" value="NUDIX_MutT_NudA_like"/>
    <property type="match status" value="1"/>
</dbReference>
<dbReference type="GO" id="GO:0016787">
    <property type="term" value="F:hydrolase activity"/>
    <property type="evidence" value="ECO:0007669"/>
    <property type="project" value="UniProtKB-KW"/>
</dbReference>
<comment type="cofactor">
    <cofactor evidence="1">
        <name>Mg(2+)</name>
        <dbReference type="ChEBI" id="CHEBI:18420"/>
    </cofactor>
</comment>
<evidence type="ECO:0000256" key="6">
    <source>
        <dbReference type="ARBA" id="ARBA00022763"/>
    </source>
</evidence>
<keyword evidence="20" id="KW-1185">Reference proteome</keyword>
<evidence type="ECO:0000256" key="1">
    <source>
        <dbReference type="ARBA" id="ARBA00001946"/>
    </source>
</evidence>
<dbReference type="SUPFAM" id="SSF51391">
    <property type="entry name" value="Thiamin phosphate synthase"/>
    <property type="match status" value="1"/>
</dbReference>
<evidence type="ECO:0000256" key="5">
    <source>
        <dbReference type="ARBA" id="ARBA00022723"/>
    </source>
</evidence>
<keyword evidence="3" id="KW-0515">Mutator protein</keyword>
<comment type="caution">
    <text evidence="19">The sequence shown here is derived from an EMBL/GenBank/DDBJ whole genome shotgun (WGS) entry which is preliminary data.</text>
</comment>
<dbReference type="Pfam" id="PF02581">
    <property type="entry name" value="TMP-TENI"/>
    <property type="match status" value="1"/>
</dbReference>
<evidence type="ECO:0000259" key="18">
    <source>
        <dbReference type="PROSITE" id="PS51462"/>
    </source>
</evidence>
<dbReference type="Pfam" id="PF00293">
    <property type="entry name" value="NUDIX"/>
    <property type="match status" value="1"/>
</dbReference>
<dbReference type="InterPro" id="IPR015797">
    <property type="entry name" value="NUDIX_hydrolase-like_dom_sf"/>
</dbReference>
<dbReference type="PRINTS" id="PR00502">
    <property type="entry name" value="NUDIXFAMILY"/>
</dbReference>
<proteinExistence type="inferred from homology"/>
<dbReference type="PANTHER" id="PTHR47707">
    <property type="entry name" value="8-OXO-DGTP DIPHOSPHATASE"/>
    <property type="match status" value="1"/>
</dbReference>
<sequence length="310" mass="34298">MSVVRAAVAILQRPDGQVLLAERPVGKPWEGWWEFPGGKIEAGETPFHALVRELREELGVEVEKATPWMLRRFDYPDRKVELHFFIVRDWQHEPRSCEGQQLSWQHPTALTVGPMLPANEPILAALSLPSIYAISNAAELGEKAFLNRLQSALDQGLRLLQLREKHLSADGLQRLAEQVLKMTQPYQARVLLNGDVDTARALGFSGVHFSAASLMALSERPQQMLCAASCHDARELAHAQSLALDFVVLSPVLPTLSHPDAPVLGWDGFADLAHESSLPVYALGGMQPEYLEQAWQQGAHGIAMMRGAWG</sequence>
<keyword evidence="9" id="KW-0234">DNA repair</keyword>
<evidence type="ECO:0000256" key="13">
    <source>
        <dbReference type="ARBA" id="ARBA00040794"/>
    </source>
</evidence>
<dbReference type="InterPro" id="IPR013785">
    <property type="entry name" value="Aldolase_TIM"/>
</dbReference>
<name>A0ABW8GP99_9PROT</name>
<dbReference type="InterPro" id="IPR003561">
    <property type="entry name" value="Mutator_MutT"/>
</dbReference>
<dbReference type="Proteomes" id="UP001617669">
    <property type="component" value="Unassembled WGS sequence"/>
</dbReference>
<dbReference type="Gene3D" id="3.20.20.70">
    <property type="entry name" value="Aldolase class I"/>
    <property type="match status" value="1"/>
</dbReference>
<dbReference type="PROSITE" id="PS00893">
    <property type="entry name" value="NUDIX_BOX"/>
    <property type="match status" value="1"/>
</dbReference>
<feature type="domain" description="Nudix hydrolase" evidence="18">
    <location>
        <begin position="2"/>
        <end position="130"/>
    </location>
</feature>
<keyword evidence="6" id="KW-0227">DNA damage</keyword>
<keyword evidence="5" id="KW-0479">Metal-binding</keyword>
<dbReference type="NCBIfam" id="NF006530">
    <property type="entry name" value="PRK08999.1"/>
    <property type="match status" value="1"/>
</dbReference>
<protein>
    <recommendedName>
        <fullName evidence="13">8-oxo-dGTP diphosphatase</fullName>
        <ecNumber evidence="12">3.6.1.55</ecNumber>
    </recommendedName>
    <alternativeName>
        <fullName evidence="16">7,8-dihydro-8-oxoguanine-triphosphatase</fullName>
    </alternativeName>
    <alternativeName>
        <fullName evidence="15">Mutator protein MutT</fullName>
    </alternativeName>
    <alternativeName>
        <fullName evidence="14">dGTP pyrophosphohydrolase</fullName>
    </alternativeName>
</protein>
<evidence type="ECO:0000256" key="8">
    <source>
        <dbReference type="ARBA" id="ARBA00022842"/>
    </source>
</evidence>
<dbReference type="RefSeq" id="WP_400883578.1">
    <property type="nucleotide sequence ID" value="NZ_JBIWXY010000003.1"/>
</dbReference>
<gene>
    <name evidence="19" type="ORF">ACIKP9_12705</name>
</gene>
<dbReference type="InterPro" id="IPR000086">
    <property type="entry name" value="NUDIX_hydrolase_dom"/>
</dbReference>
<organism evidence="19 20">
    <name type="scientific">Methylobacillus methanolivorans</name>
    <dbReference type="NCBI Taxonomy" id="1848927"/>
    <lineage>
        <taxon>Bacteria</taxon>
        <taxon>Pseudomonadati</taxon>
        <taxon>Pseudomonadota</taxon>
        <taxon>Betaproteobacteria</taxon>
        <taxon>Nitrosomonadales</taxon>
        <taxon>Methylophilaceae</taxon>
        <taxon>Methylobacillus</taxon>
    </lineage>
</organism>
<dbReference type="NCBIfam" id="TIGR00586">
    <property type="entry name" value="mutt"/>
    <property type="match status" value="1"/>
</dbReference>
<dbReference type="SUPFAM" id="SSF55811">
    <property type="entry name" value="Nudix"/>
    <property type="match status" value="1"/>
</dbReference>
<reference evidence="19 20" key="1">
    <citation type="submission" date="2024-11" db="EMBL/GenBank/DDBJ databases">
        <authorList>
            <person name="Kaparullina E.N."/>
            <person name="Delegan Y.A."/>
            <person name="Doronina N.V."/>
        </authorList>
    </citation>
    <scope>NUCLEOTIDE SEQUENCE [LARGE SCALE GENOMIC DNA]</scope>
    <source>
        <strain evidence="19 20">7sh_L</strain>
    </source>
</reference>
<evidence type="ECO:0000256" key="17">
    <source>
        <dbReference type="RuleBase" id="RU003476"/>
    </source>
</evidence>
<keyword evidence="4" id="KW-0235">DNA replication</keyword>
<keyword evidence="8" id="KW-0460">Magnesium</keyword>
<dbReference type="InterPro" id="IPR020476">
    <property type="entry name" value="Nudix_hydrolase"/>
</dbReference>